<dbReference type="Proteomes" id="UP001501358">
    <property type="component" value="Unassembled WGS sequence"/>
</dbReference>
<gene>
    <name evidence="2" type="ORF">GCM10010406_32430</name>
</gene>
<dbReference type="InterPro" id="IPR007278">
    <property type="entry name" value="DUF397"/>
</dbReference>
<feature type="domain" description="DUF397" evidence="1">
    <location>
        <begin position="5"/>
        <end position="56"/>
    </location>
</feature>
<keyword evidence="3" id="KW-1185">Reference proteome</keyword>
<dbReference type="RefSeq" id="WP_344383899.1">
    <property type="nucleotide sequence ID" value="NZ_BAAATA010000018.1"/>
</dbReference>
<evidence type="ECO:0000259" key="1">
    <source>
        <dbReference type="Pfam" id="PF04149"/>
    </source>
</evidence>
<organism evidence="2 3">
    <name type="scientific">Streptomyces thermolineatus</name>
    <dbReference type="NCBI Taxonomy" id="44033"/>
    <lineage>
        <taxon>Bacteria</taxon>
        <taxon>Bacillati</taxon>
        <taxon>Actinomycetota</taxon>
        <taxon>Actinomycetes</taxon>
        <taxon>Kitasatosporales</taxon>
        <taxon>Streptomycetaceae</taxon>
        <taxon>Streptomyces</taxon>
    </lineage>
</organism>
<comment type="caution">
    <text evidence="2">The sequence shown here is derived from an EMBL/GenBank/DDBJ whole genome shotgun (WGS) entry which is preliminary data.</text>
</comment>
<evidence type="ECO:0000313" key="3">
    <source>
        <dbReference type="Proteomes" id="UP001501358"/>
    </source>
</evidence>
<evidence type="ECO:0000313" key="2">
    <source>
        <dbReference type="EMBL" id="GAA2493898.1"/>
    </source>
</evidence>
<proteinExistence type="predicted"/>
<dbReference type="Pfam" id="PF04149">
    <property type="entry name" value="DUF397"/>
    <property type="match status" value="1"/>
</dbReference>
<reference evidence="2 3" key="1">
    <citation type="journal article" date="2019" name="Int. J. Syst. Evol. Microbiol.">
        <title>The Global Catalogue of Microorganisms (GCM) 10K type strain sequencing project: providing services to taxonomists for standard genome sequencing and annotation.</title>
        <authorList>
            <consortium name="The Broad Institute Genomics Platform"/>
            <consortium name="The Broad Institute Genome Sequencing Center for Infectious Disease"/>
            <person name="Wu L."/>
            <person name="Ma J."/>
        </authorList>
    </citation>
    <scope>NUCLEOTIDE SEQUENCE [LARGE SCALE GENOMIC DNA]</scope>
    <source>
        <strain evidence="2 3">JCM 6307</strain>
    </source>
</reference>
<protein>
    <recommendedName>
        <fullName evidence="1">DUF397 domain-containing protein</fullName>
    </recommendedName>
</protein>
<dbReference type="EMBL" id="BAAATA010000018">
    <property type="protein sequence ID" value="GAA2493898.1"/>
    <property type="molecule type" value="Genomic_DNA"/>
</dbReference>
<sequence length="74" mass="7832">MSALDWQKSSYSQEASSCVYVAAAPDGTVRIRESDDPDIVVTTTPEKLRAFILGVKAGEFDHFADLGPGTVGGV</sequence>
<accession>A0ABN3M2Y6</accession>
<name>A0ABN3M2Y6_9ACTN</name>